<dbReference type="PANTHER" id="PTHR10192:SF5">
    <property type="entry name" value="GEPHYRIN"/>
    <property type="match status" value="1"/>
</dbReference>
<keyword evidence="12" id="KW-1185">Reference proteome</keyword>
<dbReference type="SMART" id="SM00852">
    <property type="entry name" value="MoCF_biosynth"/>
    <property type="match status" value="1"/>
</dbReference>
<dbReference type="CDD" id="cd00887">
    <property type="entry name" value="MoeA"/>
    <property type="match status" value="1"/>
</dbReference>
<comment type="cofactor">
    <cofactor evidence="9">
        <name>Mg(2+)</name>
        <dbReference type="ChEBI" id="CHEBI:18420"/>
    </cofactor>
</comment>
<dbReference type="InterPro" id="IPR036135">
    <property type="entry name" value="MoeA_linker/N_sf"/>
</dbReference>
<evidence type="ECO:0000313" key="11">
    <source>
        <dbReference type="EMBL" id="MBL4952375.1"/>
    </source>
</evidence>
<dbReference type="Pfam" id="PF03454">
    <property type="entry name" value="MoeA_C"/>
    <property type="match status" value="1"/>
</dbReference>
<dbReference type="NCBIfam" id="NF045515">
    <property type="entry name" value="Glp_gephyrin"/>
    <property type="match status" value="1"/>
</dbReference>
<dbReference type="Gene3D" id="3.40.980.10">
    <property type="entry name" value="MoaB/Mog-like domain"/>
    <property type="match status" value="1"/>
</dbReference>
<keyword evidence="9" id="KW-0808">Transferase</keyword>
<dbReference type="SUPFAM" id="SSF63882">
    <property type="entry name" value="MoeA N-terminal region -like"/>
    <property type="match status" value="1"/>
</dbReference>
<gene>
    <name evidence="11" type="ORF">JK635_09150</name>
</gene>
<dbReference type="Gene3D" id="2.170.190.11">
    <property type="entry name" value="Molybdopterin biosynthesis moea protein, domain 3"/>
    <property type="match status" value="1"/>
</dbReference>
<keyword evidence="9" id="KW-0460">Magnesium</keyword>
<accession>A0ABS1TM48</accession>
<proteinExistence type="inferred from homology"/>
<keyword evidence="7 9" id="KW-0501">Molybdenum cofactor biosynthesis</keyword>
<dbReference type="PANTHER" id="PTHR10192">
    <property type="entry name" value="MOLYBDOPTERIN BIOSYNTHESIS PROTEIN"/>
    <property type="match status" value="1"/>
</dbReference>
<dbReference type="Proteomes" id="UP000623967">
    <property type="component" value="Unassembled WGS sequence"/>
</dbReference>
<dbReference type="EC" id="2.10.1.1" evidence="4 9"/>
<comment type="function">
    <text evidence="1 9">Catalyzes the insertion of molybdate into adenylated molybdopterin with the concomitant release of AMP.</text>
</comment>
<dbReference type="NCBIfam" id="TIGR00177">
    <property type="entry name" value="molyb_syn"/>
    <property type="match status" value="1"/>
</dbReference>
<comment type="pathway">
    <text evidence="2 9">Cofactor biosynthesis; molybdopterin biosynthesis.</text>
</comment>
<evidence type="ECO:0000256" key="4">
    <source>
        <dbReference type="ARBA" id="ARBA00013269"/>
    </source>
</evidence>
<dbReference type="InterPro" id="IPR001453">
    <property type="entry name" value="MoaB/Mog_dom"/>
</dbReference>
<organism evidence="11 12">
    <name type="scientific">Neobacillus paridis</name>
    <dbReference type="NCBI Taxonomy" id="2803862"/>
    <lineage>
        <taxon>Bacteria</taxon>
        <taxon>Bacillati</taxon>
        <taxon>Bacillota</taxon>
        <taxon>Bacilli</taxon>
        <taxon>Bacillales</taxon>
        <taxon>Bacillaceae</taxon>
        <taxon>Neobacillus</taxon>
    </lineage>
</organism>
<keyword evidence="9" id="KW-0479">Metal-binding</keyword>
<dbReference type="InterPro" id="IPR036688">
    <property type="entry name" value="MoeA_C_domain_IV_sf"/>
</dbReference>
<dbReference type="Pfam" id="PF03453">
    <property type="entry name" value="MoeA_N"/>
    <property type="match status" value="1"/>
</dbReference>
<dbReference type="RefSeq" id="WP_202653650.1">
    <property type="nucleotide sequence ID" value="NZ_JAESWB010000168.1"/>
</dbReference>
<evidence type="ECO:0000313" key="12">
    <source>
        <dbReference type="Proteomes" id="UP000623967"/>
    </source>
</evidence>
<dbReference type="InterPro" id="IPR005111">
    <property type="entry name" value="MoeA_C_domain_IV"/>
</dbReference>
<dbReference type="EMBL" id="JAESWB010000168">
    <property type="protein sequence ID" value="MBL4952375.1"/>
    <property type="molecule type" value="Genomic_DNA"/>
</dbReference>
<comment type="caution">
    <text evidence="11">The sequence shown here is derived from an EMBL/GenBank/DDBJ whole genome shotgun (WGS) entry which is preliminary data.</text>
</comment>
<comment type="catalytic activity">
    <reaction evidence="8">
        <text>adenylyl-molybdopterin + molybdate = Mo-molybdopterin + AMP + H(+)</text>
        <dbReference type="Rhea" id="RHEA:35047"/>
        <dbReference type="ChEBI" id="CHEBI:15378"/>
        <dbReference type="ChEBI" id="CHEBI:36264"/>
        <dbReference type="ChEBI" id="CHEBI:62727"/>
        <dbReference type="ChEBI" id="CHEBI:71302"/>
        <dbReference type="ChEBI" id="CHEBI:456215"/>
        <dbReference type="EC" id="2.10.1.1"/>
    </reaction>
</comment>
<evidence type="ECO:0000256" key="7">
    <source>
        <dbReference type="ARBA" id="ARBA00023150"/>
    </source>
</evidence>
<keyword evidence="6 9" id="KW-0500">Molybdenum</keyword>
<protein>
    <recommendedName>
        <fullName evidence="5 9">Molybdopterin molybdenumtransferase</fullName>
        <ecNumber evidence="4 9">2.10.1.1</ecNumber>
    </recommendedName>
</protein>
<dbReference type="Gene3D" id="2.40.340.10">
    <property type="entry name" value="MoeA, C-terminal, domain IV"/>
    <property type="match status" value="1"/>
</dbReference>
<evidence type="ECO:0000256" key="9">
    <source>
        <dbReference type="RuleBase" id="RU365090"/>
    </source>
</evidence>
<evidence type="ECO:0000259" key="10">
    <source>
        <dbReference type="SMART" id="SM00852"/>
    </source>
</evidence>
<evidence type="ECO:0000256" key="5">
    <source>
        <dbReference type="ARBA" id="ARBA00021108"/>
    </source>
</evidence>
<dbReference type="Gene3D" id="3.90.105.10">
    <property type="entry name" value="Molybdopterin biosynthesis moea protein, domain 2"/>
    <property type="match status" value="1"/>
</dbReference>
<sequence length="421" mass="45803">MFERRQPIPIADAVKKIIAFPHQAVIEHVPIEESYGRFLAADLTATHDVPHFDRSPYDGFAIRSIDTEGAGISNPVEFEVIDHIGAGAVSAKIVSRNQAVRIMTGAMMPEGADAVVMFEVAHTYEKNEVPFMSIKRSIKKGENVSFRGEDAKEGEVLVKKGISINPGIQAMLATFGYNQVPVAKKPLVGLFATGTELLEVDEPLVPGKIRNSNSYMIAAQIARSGGTCRYFGKLPDEFDTCFTAVKNAIDKVDFLITTGGVSVGDYDFLPEIYQKLGAEVLFNKVAMRPGSVTTVARHNGKLLFGLSGNPSACYVGFELFVRPVIRIALCSPKPHLRKEKAILEVDFPKANPFTRLVRSTVYLEDGRLKVVPSGLDKSNIIMSLSGANALTILPGGTRGFTAGSEVTVLLLEDQTGSEWPW</sequence>
<evidence type="ECO:0000256" key="6">
    <source>
        <dbReference type="ARBA" id="ARBA00022505"/>
    </source>
</evidence>
<name>A0ABS1TM48_9BACI</name>
<dbReference type="Pfam" id="PF00994">
    <property type="entry name" value="MoCF_biosynth"/>
    <property type="match status" value="1"/>
</dbReference>
<evidence type="ECO:0000256" key="2">
    <source>
        <dbReference type="ARBA" id="ARBA00005046"/>
    </source>
</evidence>
<feature type="domain" description="MoaB/Mog" evidence="10">
    <location>
        <begin position="189"/>
        <end position="327"/>
    </location>
</feature>
<evidence type="ECO:0000256" key="3">
    <source>
        <dbReference type="ARBA" id="ARBA00010763"/>
    </source>
</evidence>
<comment type="similarity">
    <text evidence="3 9">Belongs to the MoeA family.</text>
</comment>
<reference evidence="11 12" key="1">
    <citation type="submission" date="2021-01" db="EMBL/GenBank/DDBJ databases">
        <title>Genome public.</title>
        <authorList>
            <person name="Liu C."/>
            <person name="Sun Q."/>
        </authorList>
    </citation>
    <scope>NUCLEOTIDE SEQUENCE [LARGE SCALE GENOMIC DNA]</scope>
    <source>
        <strain evidence="11 12">YIM B02564</strain>
    </source>
</reference>
<dbReference type="InterPro" id="IPR036425">
    <property type="entry name" value="MoaB/Mog-like_dom_sf"/>
</dbReference>
<dbReference type="SUPFAM" id="SSF53218">
    <property type="entry name" value="Molybdenum cofactor biosynthesis proteins"/>
    <property type="match status" value="1"/>
</dbReference>
<dbReference type="InterPro" id="IPR038987">
    <property type="entry name" value="MoeA-like"/>
</dbReference>
<evidence type="ECO:0000256" key="1">
    <source>
        <dbReference type="ARBA" id="ARBA00002901"/>
    </source>
</evidence>
<dbReference type="SUPFAM" id="SSF63867">
    <property type="entry name" value="MoeA C-terminal domain-like"/>
    <property type="match status" value="1"/>
</dbReference>
<evidence type="ECO:0000256" key="8">
    <source>
        <dbReference type="ARBA" id="ARBA00047317"/>
    </source>
</evidence>
<dbReference type="InterPro" id="IPR005110">
    <property type="entry name" value="MoeA_linker/N"/>
</dbReference>